<organism evidence="5 6">
    <name type="scientific">Streptacidiphilus pinicola</name>
    <dbReference type="NCBI Taxonomy" id="2219663"/>
    <lineage>
        <taxon>Bacteria</taxon>
        <taxon>Bacillati</taxon>
        <taxon>Actinomycetota</taxon>
        <taxon>Actinomycetes</taxon>
        <taxon>Kitasatosporales</taxon>
        <taxon>Streptomycetaceae</taxon>
        <taxon>Streptacidiphilus</taxon>
    </lineage>
</organism>
<dbReference type="CDD" id="cd06267">
    <property type="entry name" value="PBP1_LacI_sugar_binding-like"/>
    <property type="match status" value="1"/>
</dbReference>
<evidence type="ECO:0000256" key="2">
    <source>
        <dbReference type="ARBA" id="ARBA00023125"/>
    </source>
</evidence>
<evidence type="ECO:0000256" key="3">
    <source>
        <dbReference type="ARBA" id="ARBA00023163"/>
    </source>
</evidence>
<evidence type="ECO:0000259" key="4">
    <source>
        <dbReference type="PROSITE" id="PS51000"/>
    </source>
</evidence>
<dbReference type="InterPro" id="IPR036388">
    <property type="entry name" value="WH-like_DNA-bd_sf"/>
</dbReference>
<dbReference type="PROSITE" id="PS51000">
    <property type="entry name" value="HTH_DEOR_2"/>
    <property type="match status" value="1"/>
</dbReference>
<dbReference type="Gene3D" id="3.40.50.2300">
    <property type="match status" value="2"/>
</dbReference>
<keyword evidence="1" id="KW-0805">Transcription regulation</keyword>
<evidence type="ECO:0000256" key="1">
    <source>
        <dbReference type="ARBA" id="ARBA00023015"/>
    </source>
</evidence>
<protein>
    <recommendedName>
        <fullName evidence="4">HTH deoR-type domain-containing protein</fullName>
    </recommendedName>
</protein>
<dbReference type="PRINTS" id="PR00037">
    <property type="entry name" value="HTHLACR"/>
</dbReference>
<accession>A0A2X0JWJ2</accession>
<evidence type="ECO:0000313" key="6">
    <source>
        <dbReference type="Proteomes" id="UP000248889"/>
    </source>
</evidence>
<dbReference type="PROSITE" id="PS00894">
    <property type="entry name" value="HTH_DEOR_1"/>
    <property type="match status" value="1"/>
</dbReference>
<gene>
    <name evidence="5" type="ORF">DN069_33535</name>
</gene>
<sequence length="357" mass="37547">MRLSVEDRHEQILQLVRERGTVRVADLAGTLGVSAVTARRDVELLSEAGLLHRAHGSVSRSERATPAVRVGGRRGTGDHLVLGLLVPAAAYYYAEVIKGAKTAAAAAGVRLILGISDYRAEQEEAQIASMVAAGANGLLLTPTWEEASPSPAEEAALLDLGVPTVLLERRAPAGSPLAGLDRVCTDHVHGASVAVRHLFDTGRRRISLLVRPGTPTAAFVEAGYRVGMDAVGLKPPAFPVGKSFDKALTHLADAASQGAVDAVLVHPDTDALILLQQLRARGLRVPEDVALVAYDDETAGLADIPLTAVAPPKLALGETAVGLLLERLSQDADTDAPRRHLDLLPRLRVRASTATSD</sequence>
<dbReference type="RefSeq" id="WP_111507019.1">
    <property type="nucleotide sequence ID" value="NZ_QKYN01000166.1"/>
</dbReference>
<dbReference type="AlphaFoldDB" id="A0A2X0JWJ2"/>
<evidence type="ECO:0000313" key="5">
    <source>
        <dbReference type="EMBL" id="RAG81315.1"/>
    </source>
</evidence>
<dbReference type="OrthoDB" id="3252280at2"/>
<dbReference type="Pfam" id="PF13377">
    <property type="entry name" value="Peripla_BP_3"/>
    <property type="match status" value="1"/>
</dbReference>
<reference evidence="5 6" key="1">
    <citation type="submission" date="2018-06" db="EMBL/GenBank/DDBJ databases">
        <title>Streptacidiphilus pinicola sp. nov., isolated from pine grove soil.</title>
        <authorList>
            <person name="Roh S.G."/>
            <person name="Park S."/>
            <person name="Kim M.-K."/>
            <person name="Yun B.-R."/>
            <person name="Park J."/>
            <person name="Kim M.J."/>
            <person name="Kim Y.S."/>
            <person name="Kim S.B."/>
        </authorList>
    </citation>
    <scope>NUCLEOTIDE SEQUENCE [LARGE SCALE GENOMIC DNA]</scope>
    <source>
        <strain evidence="5 6">MMS16-CNU450</strain>
    </source>
</reference>
<dbReference type="Pfam" id="PF08220">
    <property type="entry name" value="HTH_DeoR"/>
    <property type="match status" value="1"/>
</dbReference>
<dbReference type="GO" id="GO:0003700">
    <property type="term" value="F:DNA-binding transcription factor activity"/>
    <property type="evidence" value="ECO:0007669"/>
    <property type="project" value="InterPro"/>
</dbReference>
<dbReference type="SUPFAM" id="SSF46785">
    <property type="entry name" value="Winged helix' DNA-binding domain"/>
    <property type="match status" value="1"/>
</dbReference>
<dbReference type="Gene3D" id="1.10.10.10">
    <property type="entry name" value="Winged helix-like DNA-binding domain superfamily/Winged helix DNA-binding domain"/>
    <property type="match status" value="1"/>
</dbReference>
<dbReference type="InterPro" id="IPR046335">
    <property type="entry name" value="LacI/GalR-like_sensor"/>
</dbReference>
<proteinExistence type="predicted"/>
<dbReference type="SUPFAM" id="SSF53822">
    <property type="entry name" value="Periplasmic binding protein-like I"/>
    <property type="match status" value="1"/>
</dbReference>
<dbReference type="InterPro" id="IPR028082">
    <property type="entry name" value="Peripla_BP_I"/>
</dbReference>
<keyword evidence="3" id="KW-0804">Transcription</keyword>
<keyword evidence="6" id="KW-1185">Reference proteome</keyword>
<name>A0A2X0JWJ2_9ACTN</name>
<dbReference type="InterPro" id="IPR001034">
    <property type="entry name" value="DeoR_HTH"/>
</dbReference>
<dbReference type="GO" id="GO:0000976">
    <property type="term" value="F:transcription cis-regulatory region binding"/>
    <property type="evidence" value="ECO:0007669"/>
    <property type="project" value="TreeGrafter"/>
</dbReference>
<dbReference type="InterPro" id="IPR018356">
    <property type="entry name" value="Tscrpt_reg_HTH_DeoR_CS"/>
</dbReference>
<dbReference type="Proteomes" id="UP000248889">
    <property type="component" value="Unassembled WGS sequence"/>
</dbReference>
<dbReference type="EMBL" id="QKYN01000166">
    <property type="protein sequence ID" value="RAG81315.1"/>
    <property type="molecule type" value="Genomic_DNA"/>
</dbReference>
<keyword evidence="2" id="KW-0238">DNA-binding</keyword>
<dbReference type="InterPro" id="IPR036390">
    <property type="entry name" value="WH_DNA-bd_sf"/>
</dbReference>
<dbReference type="PANTHER" id="PTHR30146">
    <property type="entry name" value="LACI-RELATED TRANSCRIPTIONAL REPRESSOR"/>
    <property type="match status" value="1"/>
</dbReference>
<comment type="caution">
    <text evidence="5">The sequence shown here is derived from an EMBL/GenBank/DDBJ whole genome shotgun (WGS) entry which is preliminary data.</text>
</comment>
<dbReference type="PANTHER" id="PTHR30146:SF155">
    <property type="entry name" value="ALANINE RACEMASE"/>
    <property type="match status" value="1"/>
</dbReference>
<dbReference type="SMART" id="SM00420">
    <property type="entry name" value="HTH_DEOR"/>
    <property type="match status" value="1"/>
</dbReference>
<feature type="domain" description="HTH deoR-type" evidence="4">
    <location>
        <begin position="5"/>
        <end position="60"/>
    </location>
</feature>